<evidence type="ECO:0000313" key="1">
    <source>
        <dbReference type="EMBL" id="KKL11973.1"/>
    </source>
</evidence>
<feature type="non-terminal residue" evidence="1">
    <location>
        <position position="1"/>
    </location>
</feature>
<comment type="caution">
    <text evidence="1">The sequence shown here is derived from an EMBL/GenBank/DDBJ whole genome shotgun (WGS) entry which is preliminary data.</text>
</comment>
<dbReference type="EMBL" id="LAZR01041445">
    <property type="protein sequence ID" value="KKL11973.1"/>
    <property type="molecule type" value="Genomic_DNA"/>
</dbReference>
<dbReference type="AlphaFoldDB" id="A0A0F9DIY3"/>
<reference evidence="1" key="1">
    <citation type="journal article" date="2015" name="Nature">
        <title>Complex archaea that bridge the gap between prokaryotes and eukaryotes.</title>
        <authorList>
            <person name="Spang A."/>
            <person name="Saw J.H."/>
            <person name="Jorgensen S.L."/>
            <person name="Zaremba-Niedzwiedzka K."/>
            <person name="Martijn J."/>
            <person name="Lind A.E."/>
            <person name="van Eijk R."/>
            <person name="Schleper C."/>
            <person name="Guy L."/>
            <person name="Ettema T.J."/>
        </authorList>
    </citation>
    <scope>NUCLEOTIDE SEQUENCE</scope>
</reference>
<organism evidence="1">
    <name type="scientific">marine sediment metagenome</name>
    <dbReference type="NCBI Taxonomy" id="412755"/>
    <lineage>
        <taxon>unclassified sequences</taxon>
        <taxon>metagenomes</taxon>
        <taxon>ecological metagenomes</taxon>
    </lineage>
</organism>
<name>A0A0F9DIY3_9ZZZZ</name>
<sequence>IGTLLWHSQSVREDYYEFEMRHKVSLGEIDPDDLESTYDAPTHGDKPWVDLPEVMYHVATAASAIEATGLKSRYELSMRDGVGLGGGDDQTISFTESREIAEGIEFFLHEAQAVASGNYDLLEMMKDAEAGKGADESFLTDFLTRSRGSRSSFHDAVESGWSPNDPTEEWPDPIKSWYEDKTVRSSEEAILDHNFDFYRYNFVRARQAHGGLKDPVFFSTDRAGLAALDPSEFKIIEVKSKPGAKGFQMSALGEWRVVGGDVIEIAEIHDTEPVTERTIGVTVALDVMPVSIPISAITKEGWDQIGLKSVEPEGTVVAEEEKPSLSSEETGETSELFVAVGISEEGSYSILGPQEEKEQRSRDMASMLIRRARKEGEEAL</sequence>
<accession>A0A0F9DIY3</accession>
<protein>
    <submittedName>
        <fullName evidence="1">Uncharacterized protein</fullName>
    </submittedName>
</protein>
<proteinExistence type="predicted"/>
<gene>
    <name evidence="1" type="ORF">LCGC14_2540430</name>
</gene>